<accession>A0ABP0IMY5</accession>
<dbReference type="Proteomes" id="UP001642484">
    <property type="component" value="Unassembled WGS sequence"/>
</dbReference>
<evidence type="ECO:0000313" key="2">
    <source>
        <dbReference type="EMBL" id="CAK9003946.1"/>
    </source>
</evidence>
<gene>
    <name evidence="2" type="ORF">CCMP2556_LOCUS7479</name>
</gene>
<proteinExistence type="predicted"/>
<reference evidence="2 3" key="1">
    <citation type="submission" date="2024-02" db="EMBL/GenBank/DDBJ databases">
        <authorList>
            <person name="Chen Y."/>
            <person name="Shah S."/>
            <person name="Dougan E. K."/>
            <person name="Thang M."/>
            <person name="Chan C."/>
        </authorList>
    </citation>
    <scope>NUCLEOTIDE SEQUENCE [LARGE SCALE GENOMIC DNA]</scope>
</reference>
<name>A0ABP0IMY5_9DINO</name>
<dbReference type="EMBL" id="CAXAMN010003335">
    <property type="protein sequence ID" value="CAK9003946.1"/>
    <property type="molecule type" value="Genomic_DNA"/>
</dbReference>
<dbReference type="Gene3D" id="3.40.50.150">
    <property type="entry name" value="Vaccinia Virus protein VP39"/>
    <property type="match status" value="1"/>
</dbReference>
<organism evidence="2 3">
    <name type="scientific">Durusdinium trenchii</name>
    <dbReference type="NCBI Taxonomy" id="1381693"/>
    <lineage>
        <taxon>Eukaryota</taxon>
        <taxon>Sar</taxon>
        <taxon>Alveolata</taxon>
        <taxon>Dinophyceae</taxon>
        <taxon>Suessiales</taxon>
        <taxon>Symbiodiniaceae</taxon>
        <taxon>Durusdinium</taxon>
    </lineage>
</organism>
<comment type="caution">
    <text evidence="2">The sequence shown here is derived from an EMBL/GenBank/DDBJ whole genome shotgun (WGS) entry which is preliminary data.</text>
</comment>
<keyword evidence="3" id="KW-1185">Reference proteome</keyword>
<feature type="region of interest" description="Disordered" evidence="1">
    <location>
        <begin position="873"/>
        <end position="898"/>
    </location>
</feature>
<protein>
    <submittedName>
        <fullName evidence="2">Uncharacterized protein</fullName>
    </submittedName>
</protein>
<evidence type="ECO:0000256" key="1">
    <source>
        <dbReference type="SAM" id="MobiDB-lite"/>
    </source>
</evidence>
<evidence type="ECO:0000313" key="3">
    <source>
        <dbReference type="Proteomes" id="UP001642484"/>
    </source>
</evidence>
<feature type="compositionally biased region" description="Polar residues" evidence="1">
    <location>
        <begin position="881"/>
        <end position="898"/>
    </location>
</feature>
<sequence>MSLEVRDAPFVLGRQQDAAKLQFHLSTCSQGYKACLHCRFAAGYLGRLAKKASGLKPPNRERSWKHKCTFELGGDQVTWLVCLDEPLQVGCYVCHRAGVKSAFGNLKVSVTEEALQIANFQNHAKYKGHVRALQKLAAVEPCGSLPPVAEQVDGHVSGLPLNVPRIDRWVSAVDLLVARAGYRQGTGRVEGGSVGSALMAGGDGSSKVMKQMLECLRSGLDLVDLQRMKKAVSASIAIDKGHGHLVVYGRILGPDGLHDFFLGLGADAVPDSNEPDPSRVVLRSLEQVVKRACMVRVAARRTNSLYESPEDYFDDSTYQHFRKCVVSMVADGAYTEQRALYEASPLAGELGGSAQDCLFPCCKLITRDRAHRWRSVDRGFRGSLPSTFQDFLSKLVTGERSLARMLETSEKFARAFQAKQAESDAPGFARVLRSFGYREQRFDSRKRPLFRLFKMLMICIELLEDVATAGGPFDESDQAWATKLLEDFGGDAGFCRVVGAAVAADALVIAWPLVQVNDEARSDYSLEGPAAAKVLLELKLLLADGGLFLPEASATLTHSVLSAVKERMVWCGKGTATCKMIPIRWPRLDTPARCEPLRIAREFYKIFEAFKLPQEANAFAAFNLSEEISMANREKWIKVLAERFNLDGAQAWRSFFGNGESTGLLLRAKWHFLHGGQDAASKPASCHVPESAHQAECEDIFESSFVCHMNSVQNPKRFVEDVSLKEQPTWEATCAHIVARRPRFGLLENVMGLMQLGDGYILYASGGGNSDKLLNSLLERLRGIEGYTVAASLATAFPLPADRNRCLIFISRDECHPAERNTCLEDCPQGELLKAGAGQTALDDAQDTADYFGYFSIALEKAISNHRLPADAKVCPREQRPSSTHASLEQDTLGPCTS</sequence>
<dbReference type="InterPro" id="IPR029063">
    <property type="entry name" value="SAM-dependent_MTases_sf"/>
</dbReference>